<keyword evidence="1" id="KW-1133">Transmembrane helix</keyword>
<evidence type="ECO:0000313" key="3">
    <source>
        <dbReference type="Proteomes" id="UP001144471"/>
    </source>
</evidence>
<sequence>MCYLYIILTFTSIILPRDNTYLLKLFTVTTTLVAVTILWELKEALATKLDLSSLNWLFYTLIAIKFFISIVYLIYPDTSLLLTNDLFRRGMALIQLLYAYKLITIRSSKVKGLSIYGFAMGVSSIFLFLPGGYEVSFALSLINTYLLSEIFYEFQELCPRNLKRNVTLHHDNQLKY</sequence>
<keyword evidence="1" id="KW-0812">Transmembrane</keyword>
<dbReference type="Proteomes" id="UP001144471">
    <property type="component" value="Unassembled WGS sequence"/>
</dbReference>
<proteinExistence type="predicted"/>
<gene>
    <name evidence="2" type="ORF">PM10SUCC1_12550</name>
</gene>
<evidence type="ECO:0000256" key="1">
    <source>
        <dbReference type="SAM" id="Phobius"/>
    </source>
</evidence>
<feature type="transmembrane region" description="Helical" evidence="1">
    <location>
        <begin position="110"/>
        <end position="129"/>
    </location>
</feature>
<organism evidence="2 3">
    <name type="scientific">Propionigenium maris DSM 9537</name>
    <dbReference type="NCBI Taxonomy" id="1123000"/>
    <lineage>
        <taxon>Bacteria</taxon>
        <taxon>Fusobacteriati</taxon>
        <taxon>Fusobacteriota</taxon>
        <taxon>Fusobacteriia</taxon>
        <taxon>Fusobacteriales</taxon>
        <taxon>Fusobacteriaceae</taxon>
        <taxon>Propionigenium</taxon>
    </lineage>
</organism>
<keyword evidence="1" id="KW-0472">Membrane</keyword>
<evidence type="ECO:0000313" key="2">
    <source>
        <dbReference type="EMBL" id="GLI55741.1"/>
    </source>
</evidence>
<keyword evidence="3" id="KW-1185">Reference proteome</keyword>
<name>A0A9W6LLX5_9FUSO</name>
<reference evidence="2" key="1">
    <citation type="submission" date="2022-12" db="EMBL/GenBank/DDBJ databases">
        <title>Reference genome sequencing for broad-spectrum identification of bacterial and archaeal isolates by mass spectrometry.</title>
        <authorList>
            <person name="Sekiguchi Y."/>
            <person name="Tourlousse D.M."/>
        </authorList>
    </citation>
    <scope>NUCLEOTIDE SEQUENCE</scope>
    <source>
        <strain evidence="2">10succ1</strain>
    </source>
</reference>
<comment type="caution">
    <text evidence="2">The sequence shown here is derived from an EMBL/GenBank/DDBJ whole genome shotgun (WGS) entry which is preliminary data.</text>
</comment>
<accession>A0A9W6LLX5</accession>
<dbReference type="AlphaFoldDB" id="A0A9W6LLX5"/>
<protein>
    <submittedName>
        <fullName evidence="2">Uncharacterized protein</fullName>
    </submittedName>
</protein>
<feature type="transmembrane region" description="Helical" evidence="1">
    <location>
        <begin position="21"/>
        <end position="41"/>
    </location>
</feature>
<dbReference type="EMBL" id="BSDY01000005">
    <property type="protein sequence ID" value="GLI55741.1"/>
    <property type="molecule type" value="Genomic_DNA"/>
</dbReference>
<feature type="transmembrane region" description="Helical" evidence="1">
    <location>
        <begin position="53"/>
        <end position="74"/>
    </location>
</feature>